<proteinExistence type="predicted"/>
<dbReference type="SFLD" id="SFLDG01065">
    <property type="entry name" value="anaerobic_coproporphyrinogen-I"/>
    <property type="match status" value="1"/>
</dbReference>
<dbReference type="Gene3D" id="3.20.20.70">
    <property type="entry name" value="Aldolase class I"/>
    <property type="match status" value="1"/>
</dbReference>
<dbReference type="InterPro" id="IPR007197">
    <property type="entry name" value="rSAM"/>
</dbReference>
<dbReference type="SFLD" id="SFLDS00029">
    <property type="entry name" value="Radical_SAM"/>
    <property type="match status" value="1"/>
</dbReference>
<dbReference type="GO" id="GO:0006779">
    <property type="term" value="P:porphyrin-containing compound biosynthetic process"/>
    <property type="evidence" value="ECO:0007669"/>
    <property type="project" value="TreeGrafter"/>
</dbReference>
<dbReference type="RefSeq" id="WP_073269046.1">
    <property type="nucleotide sequence ID" value="NZ_FQTU01000001.1"/>
</dbReference>
<dbReference type="EMBL" id="FQTU01000001">
    <property type="protein sequence ID" value="SHE27059.1"/>
    <property type="molecule type" value="Genomic_DNA"/>
</dbReference>
<keyword evidence="1" id="KW-0949">S-adenosyl-L-methionine</keyword>
<dbReference type="InterPro" id="IPR013785">
    <property type="entry name" value="Aldolase_TIM"/>
</dbReference>
<evidence type="ECO:0000256" key="4">
    <source>
        <dbReference type="ARBA" id="ARBA00023014"/>
    </source>
</evidence>
<dbReference type="GO" id="GO:0046872">
    <property type="term" value="F:metal ion binding"/>
    <property type="evidence" value="ECO:0007669"/>
    <property type="project" value="UniProtKB-KW"/>
</dbReference>
<dbReference type="CDD" id="cd01335">
    <property type="entry name" value="Radical_SAM"/>
    <property type="match status" value="1"/>
</dbReference>
<keyword evidence="7" id="KW-1185">Reference proteome</keyword>
<sequence>MSKYFYIITDGDFYANDIREMAMQFFPEYTIKKIGLSTESDITLSVNREGKKAKSKIEFMGKKVEKEIVIVKDAQRRQIKTLLYDTLSEFTEKSLKWGTMTGIRPARIAHGKLIEGKNKKQVIDEIRREYKVEEGRISDLIDIACLEIKKLYPLDIKKMQLYINIPFCPTRCSYCSFITRDSNADSDVLSNYLDKLLEEISIVGTGLKESGACIESVYIGGGTPGILDAGSIERLLGTIRKHMPVDSVLEYTFEAGRPDTITEDKLAAIKDSGVDRISVNPQSLTDATLSNIGRCHSVEEFYKAYELVKKFGFKTINCDMIIGLEGETEADMVRTAEKLLGLGPENITVHSLSVKKSSYLKGSIHKESFFDESETEKAADEIYRMFKSRQYVPYYIYRQKYTANNGENIGFSKAGHEGFYNMAIMSDKRSVIGLGAGSTGKVYYPDVDRFDRMETVKNIELYIRDVKKIAAEKLKQIKSLANDIDMF</sequence>
<name>A0A1M4S4F5_9FIRM</name>
<dbReference type="SMART" id="SM00729">
    <property type="entry name" value="Elp3"/>
    <property type="match status" value="1"/>
</dbReference>
<gene>
    <name evidence="6" type="ORF">SAMN02746064_00033</name>
</gene>
<evidence type="ECO:0000313" key="7">
    <source>
        <dbReference type="Proteomes" id="UP000184251"/>
    </source>
</evidence>
<dbReference type="SFLD" id="SFLDF00310">
    <property type="entry name" value="oxygen-independent_coproporphy"/>
    <property type="match status" value="1"/>
</dbReference>
<keyword evidence="4" id="KW-0411">Iron-sulfur</keyword>
<organism evidence="6 7">
    <name type="scientific">Alkalibacter saccharofermentans DSM 14828</name>
    <dbReference type="NCBI Taxonomy" id="1120975"/>
    <lineage>
        <taxon>Bacteria</taxon>
        <taxon>Bacillati</taxon>
        <taxon>Bacillota</taxon>
        <taxon>Clostridia</taxon>
        <taxon>Eubacteriales</taxon>
        <taxon>Eubacteriaceae</taxon>
        <taxon>Alkalibacter</taxon>
    </lineage>
</organism>
<keyword evidence="3" id="KW-0408">Iron</keyword>
<dbReference type="InterPro" id="IPR023995">
    <property type="entry name" value="HemZ"/>
</dbReference>
<dbReference type="AlphaFoldDB" id="A0A1M4S4F5"/>
<reference evidence="6 7" key="1">
    <citation type="submission" date="2016-11" db="EMBL/GenBank/DDBJ databases">
        <authorList>
            <person name="Jaros S."/>
            <person name="Januszkiewicz K."/>
            <person name="Wedrychowicz H."/>
        </authorList>
    </citation>
    <scope>NUCLEOTIDE SEQUENCE [LARGE SCALE GENOMIC DNA]</scope>
    <source>
        <strain evidence="6 7">DSM 14828</strain>
    </source>
</reference>
<evidence type="ECO:0000256" key="3">
    <source>
        <dbReference type="ARBA" id="ARBA00023004"/>
    </source>
</evidence>
<dbReference type="Proteomes" id="UP000184251">
    <property type="component" value="Unassembled WGS sequence"/>
</dbReference>
<dbReference type="GO" id="GO:0005737">
    <property type="term" value="C:cytoplasm"/>
    <property type="evidence" value="ECO:0007669"/>
    <property type="project" value="TreeGrafter"/>
</dbReference>
<dbReference type="Pfam" id="PF04055">
    <property type="entry name" value="Radical_SAM"/>
    <property type="match status" value="1"/>
</dbReference>
<dbReference type="SFLD" id="SFLDG01082">
    <property type="entry name" value="B12-binding_domain_containing"/>
    <property type="match status" value="1"/>
</dbReference>
<dbReference type="STRING" id="1120975.SAMN02746064_00033"/>
<dbReference type="SUPFAM" id="SSF102114">
    <property type="entry name" value="Radical SAM enzymes"/>
    <property type="match status" value="1"/>
</dbReference>
<dbReference type="InterPro" id="IPR058240">
    <property type="entry name" value="rSAM_sf"/>
</dbReference>
<dbReference type="GO" id="GO:0003824">
    <property type="term" value="F:catalytic activity"/>
    <property type="evidence" value="ECO:0007669"/>
    <property type="project" value="InterPro"/>
</dbReference>
<dbReference type="PROSITE" id="PS51918">
    <property type="entry name" value="RADICAL_SAM"/>
    <property type="match status" value="1"/>
</dbReference>
<keyword evidence="2" id="KW-0479">Metal-binding</keyword>
<dbReference type="InterPro" id="IPR006638">
    <property type="entry name" value="Elp3/MiaA/NifB-like_rSAM"/>
</dbReference>
<evidence type="ECO:0000256" key="1">
    <source>
        <dbReference type="ARBA" id="ARBA00022691"/>
    </source>
</evidence>
<evidence type="ECO:0000259" key="5">
    <source>
        <dbReference type="PROSITE" id="PS51918"/>
    </source>
</evidence>
<dbReference type="GO" id="GO:0051539">
    <property type="term" value="F:4 iron, 4 sulfur cluster binding"/>
    <property type="evidence" value="ECO:0007669"/>
    <property type="project" value="TreeGrafter"/>
</dbReference>
<evidence type="ECO:0000256" key="2">
    <source>
        <dbReference type="ARBA" id="ARBA00022723"/>
    </source>
</evidence>
<evidence type="ECO:0000313" key="6">
    <source>
        <dbReference type="EMBL" id="SHE27059.1"/>
    </source>
</evidence>
<dbReference type="OrthoDB" id="9808022at2"/>
<feature type="domain" description="Radical SAM core" evidence="5">
    <location>
        <begin position="153"/>
        <end position="389"/>
    </location>
</feature>
<protein>
    <submittedName>
        <fullName evidence="6">Oxygen-independent coproporphyrinogen-3 oxidase</fullName>
    </submittedName>
</protein>
<dbReference type="InterPro" id="IPR034505">
    <property type="entry name" value="Coproporphyrinogen-III_oxidase"/>
</dbReference>
<accession>A0A1M4S4F5</accession>
<dbReference type="PANTHER" id="PTHR13932">
    <property type="entry name" value="COPROPORPHYRINIGEN III OXIDASE"/>
    <property type="match status" value="1"/>
</dbReference>
<dbReference type="NCBIfam" id="TIGR03994">
    <property type="entry name" value="rSAM_HemZ"/>
    <property type="match status" value="1"/>
</dbReference>
<dbReference type="PANTHER" id="PTHR13932:SF1">
    <property type="entry name" value="OXYGEN-INDEPENDENT COPROPORPHYRINOGEN-III OXIDASE-LIKE PROTEIN HEMZ"/>
    <property type="match status" value="1"/>
</dbReference>